<keyword evidence="2" id="KW-1185">Reference proteome</keyword>
<comment type="caution">
    <text evidence="1">The sequence shown here is derived from an EMBL/GenBank/DDBJ whole genome shotgun (WGS) entry which is preliminary data.</text>
</comment>
<dbReference type="PATRIC" id="fig|1429438.4.peg.5649"/>
<dbReference type="AlphaFoldDB" id="W4LD59"/>
<gene>
    <name evidence="1" type="ORF">ETSY1_29670</name>
</gene>
<dbReference type="EMBL" id="AZHW01000890">
    <property type="protein sequence ID" value="ETW95660.1"/>
    <property type="molecule type" value="Genomic_DNA"/>
</dbReference>
<organism evidence="1 2">
    <name type="scientific">Entotheonella factor</name>
    <dbReference type="NCBI Taxonomy" id="1429438"/>
    <lineage>
        <taxon>Bacteria</taxon>
        <taxon>Pseudomonadati</taxon>
        <taxon>Nitrospinota/Tectimicrobiota group</taxon>
        <taxon>Candidatus Tectimicrobiota</taxon>
        <taxon>Candidatus Entotheonellia</taxon>
        <taxon>Candidatus Entotheonellales</taxon>
        <taxon>Candidatus Entotheonellaceae</taxon>
        <taxon>Candidatus Entotheonella</taxon>
    </lineage>
</organism>
<dbReference type="HOGENOM" id="CLU_1018143_0_0_7"/>
<evidence type="ECO:0000313" key="2">
    <source>
        <dbReference type="Proteomes" id="UP000019141"/>
    </source>
</evidence>
<accession>W4LD59</accession>
<evidence type="ECO:0000313" key="1">
    <source>
        <dbReference type="EMBL" id="ETW95660.1"/>
    </source>
</evidence>
<protein>
    <recommendedName>
        <fullName evidence="3">SH3b domain-containing protein</fullName>
    </recommendedName>
</protein>
<evidence type="ECO:0008006" key="3">
    <source>
        <dbReference type="Google" id="ProtNLM"/>
    </source>
</evidence>
<sequence length="273" mass="30887">MSQRKIIRAFFSLLLVLGWLSGLGEGESDFQSYPCAVTGVESGDVLNLRAQPHYRSKQLGTISHDAQTVLKLGPVRQVGKSDWFRVQYERVSGWVNAKFLVCHLAPEEAKARLERRAREVVMSLHERDLSAFATYAHPVKGVRFSPYAWVNLKEDLTFSADRITSLADDAEKRQWGYYDGSGDPIMSTFAAYFSEFIYDRKFAMASAIGYNETIRTGNTTNNSLSVYPHGQVVEFHLPGTSPKGMDWASLRLVFEELEGKWYVVGVIHDQWTT</sequence>
<proteinExistence type="predicted"/>
<dbReference type="Proteomes" id="UP000019141">
    <property type="component" value="Unassembled WGS sequence"/>
</dbReference>
<dbReference type="Gene3D" id="2.30.30.40">
    <property type="entry name" value="SH3 Domains"/>
    <property type="match status" value="1"/>
</dbReference>
<reference evidence="1 2" key="1">
    <citation type="journal article" date="2014" name="Nature">
        <title>An environmental bacterial taxon with a large and distinct metabolic repertoire.</title>
        <authorList>
            <person name="Wilson M.C."/>
            <person name="Mori T."/>
            <person name="Ruckert C."/>
            <person name="Uria A.R."/>
            <person name="Helf M.J."/>
            <person name="Takada K."/>
            <person name="Gernert C."/>
            <person name="Steffens U.A."/>
            <person name="Heycke N."/>
            <person name="Schmitt S."/>
            <person name="Rinke C."/>
            <person name="Helfrich E.J."/>
            <person name="Brachmann A.O."/>
            <person name="Gurgui C."/>
            <person name="Wakimoto T."/>
            <person name="Kracht M."/>
            <person name="Crusemann M."/>
            <person name="Hentschel U."/>
            <person name="Abe I."/>
            <person name="Matsunaga S."/>
            <person name="Kalinowski J."/>
            <person name="Takeyama H."/>
            <person name="Piel J."/>
        </authorList>
    </citation>
    <scope>NUCLEOTIDE SEQUENCE [LARGE SCALE GENOMIC DNA]</scope>
    <source>
        <strain evidence="2">TSY1</strain>
    </source>
</reference>
<name>W4LD59_ENTF1</name>